<evidence type="ECO:0000313" key="2">
    <source>
        <dbReference type="EMBL" id="AAR84202.1"/>
    </source>
</evidence>
<dbReference type="AlphaFoldDB" id="Q6TAW0"/>
<accession>Q6TAW0</accession>
<feature type="signal peptide" evidence="1">
    <location>
        <begin position="1"/>
        <end position="16"/>
    </location>
</feature>
<dbReference type="PANTHER" id="PTHR21163">
    <property type="entry name" value="PROTEIN G12"/>
    <property type="match status" value="1"/>
</dbReference>
<dbReference type="Pfam" id="PF06757">
    <property type="entry name" value="Ins_allergen_rp"/>
    <property type="match status" value="3"/>
</dbReference>
<proteinExistence type="evidence at transcript level"/>
<reference evidence="2" key="1">
    <citation type="journal article" date="2004" name="Proc. Natl. Acad. Sci. U.S.A.">
        <title>Successful herbivore attack due to metabolic diversion of a plant chemical defense.</title>
        <authorList>
            <person name="Wittstock U."/>
            <person name="Agerbirk N."/>
            <person name="Stauber E.J."/>
            <person name="Olsen C.E."/>
            <person name="Hippler M."/>
            <person name="Mitchell-Olds T."/>
            <person name="Gershenzon J."/>
            <person name="Vogel H."/>
        </authorList>
    </citation>
    <scope>NUCLEOTIDE SEQUENCE</scope>
</reference>
<feature type="chain" id="PRO_5004281091" evidence="1">
    <location>
        <begin position="17"/>
        <end position="632"/>
    </location>
</feature>
<organism evidence="2">
    <name type="scientific">Pieris rapae</name>
    <name type="common">Small white butterfly</name>
    <name type="synonym">Artogeia rapae</name>
    <dbReference type="NCBI Taxonomy" id="64459"/>
    <lineage>
        <taxon>Eukaryota</taxon>
        <taxon>Metazoa</taxon>
        <taxon>Ecdysozoa</taxon>
        <taxon>Arthropoda</taxon>
        <taxon>Hexapoda</taxon>
        <taxon>Insecta</taxon>
        <taxon>Pterygota</taxon>
        <taxon>Neoptera</taxon>
        <taxon>Endopterygota</taxon>
        <taxon>Lepidoptera</taxon>
        <taxon>Glossata</taxon>
        <taxon>Ditrysia</taxon>
        <taxon>Papilionoidea</taxon>
        <taxon>Pieridae</taxon>
        <taxon>Pierinae</taxon>
        <taxon>Pieris</taxon>
    </lineage>
</organism>
<dbReference type="SMR" id="Q6TAW0"/>
<dbReference type="InterPro" id="IPR010629">
    <property type="entry name" value="Ins_allergen"/>
</dbReference>
<keyword evidence="1" id="KW-0732">Signal</keyword>
<dbReference type="EMBL" id="AY425622">
    <property type="protein sequence ID" value="AAR84202.1"/>
    <property type="molecule type" value="mRNA"/>
</dbReference>
<evidence type="ECO:0000256" key="1">
    <source>
        <dbReference type="SAM" id="SignalP"/>
    </source>
</evidence>
<gene>
    <name evidence="2" type="primary">NSP</name>
</gene>
<protein>
    <submittedName>
        <fullName evidence="2">Nitrile-specifier protein</fullName>
    </submittedName>
</protein>
<name>Q6TAW0_PIERA</name>
<dbReference type="PANTHER" id="PTHR21163:SF1">
    <property type="entry name" value="PROTEIN G12"/>
    <property type="match status" value="1"/>
</dbReference>
<sequence length="632" mass="73379">MKGVVVFLALAALGSAKPRLFETFQDHFKHFVDISNALEGAHWRRQQGQGYTPNPEYIAMLNKLGKLDLEQMFDDLKKEPEVQDIIEYLDTLTIDADYYVENLQWIIQKLYVNDTNGIPGVEFHHRTRRHPMTGTTMTTALADTVSMLPIRQLRATFNEKMAKNALFRNAIEGLKSERFLTLYKALWKNEAFLKVSNILADCDFDLKYVFEELAVSLLGQNHPIQVTFQIQFDEFLDIIVNMESPHWLRQLGGYKSFPEFMKSLDALSKTKLIDHYPRMNSASPAFKKVDAFLKRHGIFVAYWIDRFDFLTEYFQKNDQAIGCNEIVPTEESHRSRRHPMTGRTMHTFLADTVSLLPIRQLQSLFNEKMETNAIFKKAIEGVRNDEFKELYNDLWTDDAWLDLVDELQTKYDLDLKYAVETLAPALYGQNVPLYISFQTQFDEFVEIILAKAGDSIKSLIKAYKQNDAFRATLDTLDNTVFIQLYQDLRKLNVFQTLDAYWKKHDVYVPYYIDRFEYLTYRLNTNVSEVGELEIKQSAGQDITPSGTTMADFFADVVKILPKTELAALYEKKMSDNTVFSTAVNSLKSEEGKKLYNDLWENRTFQAVANAYANNDFNFRYIFETFVPALYGQ</sequence>